<organism evidence="3 4">
    <name type="scientific">Streptococcus pneumoniae</name>
    <dbReference type="NCBI Taxonomy" id="1313"/>
    <lineage>
        <taxon>Bacteria</taxon>
        <taxon>Bacillati</taxon>
        <taxon>Bacillota</taxon>
        <taxon>Bacilli</taxon>
        <taxon>Lactobacillales</taxon>
        <taxon>Streptococcaceae</taxon>
        <taxon>Streptococcus</taxon>
    </lineage>
</organism>
<dbReference type="InterPro" id="IPR036291">
    <property type="entry name" value="NAD(P)-bd_dom_sf"/>
</dbReference>
<dbReference type="GO" id="GO:0000166">
    <property type="term" value="F:nucleotide binding"/>
    <property type="evidence" value="ECO:0007669"/>
    <property type="project" value="InterPro"/>
</dbReference>
<dbReference type="Pfam" id="PF01408">
    <property type="entry name" value="GFO_IDH_MocA"/>
    <property type="match status" value="1"/>
</dbReference>
<dbReference type="AlphaFoldDB" id="A0AAQ3A0B0"/>
<feature type="domain" description="Gfo/Idh/MocA-like oxidoreductase N-terminal" evidence="1">
    <location>
        <begin position="21"/>
        <end position="138"/>
    </location>
</feature>
<sequence length="372" mass="42525">MLAIILLASLSKKVKTMSKKLKVVVFGVGFGQVYLNAIEKNKENFELVGIFSRGSNWSKECAKRYNVPLYTDINKIDKSICDVACVVIKSTIAGGKGSIIVEELLNKGINVIQEHPIHEKEFIKFIKLSKENGCEYFLNTFYPELNTIDTFIRICRELQNRTTIRHISADCSIHVLFPLIDILGRAVGGFTPFEFQKVTSNFDLFFDTIIGYINNISITINIQNRIEPDNSENYMTLLHRIGITTNSGNLILVDTNGPIVWSPCMNKELYDDNHYNINDKNLFSDLPIYELIGENKYGTCKDILNEYWPDGVVNALELFRNSILNSTDLSKRNQYILKTIRIWQEIGNILGTQKMLSPYEKIPIKMDEIIQI</sequence>
<reference evidence="3 4" key="1">
    <citation type="submission" date="2019-04" db="EMBL/GenBank/DDBJ databases">
        <authorList>
            <consortium name="Pathogen Informatics"/>
        </authorList>
    </citation>
    <scope>NUCLEOTIDE SEQUENCE [LARGE SCALE GENOMIC DNA]</scope>
    <source>
        <strain evidence="3 4">GPSC535</strain>
    </source>
</reference>
<dbReference type="PANTHER" id="PTHR43377:SF1">
    <property type="entry name" value="BILIVERDIN REDUCTASE A"/>
    <property type="match status" value="1"/>
</dbReference>
<evidence type="ECO:0000313" key="3">
    <source>
        <dbReference type="EMBL" id="VST63704.1"/>
    </source>
</evidence>
<dbReference type="Gene3D" id="3.40.50.720">
    <property type="entry name" value="NAD(P)-binding Rossmann-like Domain"/>
    <property type="match status" value="1"/>
</dbReference>
<dbReference type="PANTHER" id="PTHR43377">
    <property type="entry name" value="BILIVERDIN REDUCTASE A"/>
    <property type="match status" value="1"/>
</dbReference>
<evidence type="ECO:0000313" key="4">
    <source>
        <dbReference type="Proteomes" id="UP000405447"/>
    </source>
</evidence>
<dbReference type="Gene3D" id="3.30.360.10">
    <property type="entry name" value="Dihydrodipicolinate Reductase, domain 2"/>
    <property type="match status" value="1"/>
</dbReference>
<dbReference type="InterPro" id="IPR048655">
    <property type="entry name" value="Irp3-like_C"/>
</dbReference>
<dbReference type="EMBL" id="CABCSJ010000002">
    <property type="protein sequence ID" value="VST63704.1"/>
    <property type="molecule type" value="Genomic_DNA"/>
</dbReference>
<comment type="caution">
    <text evidence="3">The sequence shown here is derived from an EMBL/GenBank/DDBJ whole genome shotgun (WGS) entry which is preliminary data.</text>
</comment>
<gene>
    <name evidence="3" type="primary">eqbF</name>
    <name evidence="3" type="ORF">SAMEA3389245_00721</name>
</gene>
<dbReference type="SUPFAM" id="SSF51735">
    <property type="entry name" value="NAD(P)-binding Rossmann-fold domains"/>
    <property type="match status" value="1"/>
</dbReference>
<dbReference type="Pfam" id="PF21390">
    <property type="entry name" value="Irp3-like_C"/>
    <property type="match status" value="1"/>
</dbReference>
<dbReference type="InterPro" id="IPR000683">
    <property type="entry name" value="Gfo/Idh/MocA-like_OxRdtase_N"/>
</dbReference>
<feature type="domain" description="Thiazolinyl imine reductase-like C-terminal" evidence="2">
    <location>
        <begin position="170"/>
        <end position="262"/>
    </location>
</feature>
<evidence type="ECO:0000259" key="1">
    <source>
        <dbReference type="Pfam" id="PF01408"/>
    </source>
</evidence>
<dbReference type="NCBIfam" id="TIGR01761">
    <property type="entry name" value="thiaz-red"/>
    <property type="match status" value="1"/>
</dbReference>
<protein>
    <submittedName>
        <fullName evidence="3">Thiazoline reductase</fullName>
    </submittedName>
</protein>
<dbReference type="InterPro" id="IPR010091">
    <property type="entry name" value="Thiazolinyl_imide_reductase"/>
</dbReference>
<dbReference type="Proteomes" id="UP000405447">
    <property type="component" value="Unassembled WGS sequence"/>
</dbReference>
<evidence type="ECO:0000259" key="2">
    <source>
        <dbReference type="Pfam" id="PF21390"/>
    </source>
</evidence>
<dbReference type="InterPro" id="IPR051450">
    <property type="entry name" value="Gfo/Idh/MocA_Oxidoreductases"/>
</dbReference>
<proteinExistence type="predicted"/>
<accession>A0AAQ3A0B0</accession>
<name>A0AAQ3A0B0_STREE</name>